<dbReference type="SUPFAM" id="SSF158544">
    <property type="entry name" value="GspK insert domain-like"/>
    <property type="match status" value="2"/>
</dbReference>
<dbReference type="SUPFAM" id="SSF54523">
    <property type="entry name" value="Pili subunits"/>
    <property type="match status" value="1"/>
</dbReference>
<dbReference type="AlphaFoldDB" id="A0A1G6BGG1"/>
<gene>
    <name evidence="13" type="ORF">SAMN02927930_00785</name>
</gene>
<keyword evidence="5 10" id="KW-0997">Cell inner membrane</keyword>
<dbReference type="InterPro" id="IPR049179">
    <property type="entry name" value="T2SSK_SAM-like_2nd"/>
</dbReference>
<keyword evidence="6" id="KW-0812">Transmembrane</keyword>
<dbReference type="Proteomes" id="UP000199626">
    <property type="component" value="Unassembled WGS sequence"/>
</dbReference>
<evidence type="ECO:0000256" key="6">
    <source>
        <dbReference type="ARBA" id="ARBA00022692"/>
    </source>
</evidence>
<evidence type="ECO:0000256" key="1">
    <source>
        <dbReference type="ARBA" id="ARBA00004533"/>
    </source>
</evidence>
<feature type="domain" description="T2SS protein K first SAM-like" evidence="12">
    <location>
        <begin position="116"/>
        <end position="228"/>
    </location>
</feature>
<dbReference type="Gene3D" id="1.10.40.60">
    <property type="entry name" value="EpsJ-like"/>
    <property type="match status" value="2"/>
</dbReference>
<keyword evidence="3 10" id="KW-0813">Transport</keyword>
<evidence type="ECO:0000256" key="7">
    <source>
        <dbReference type="ARBA" id="ARBA00022927"/>
    </source>
</evidence>
<dbReference type="GO" id="GO:0009306">
    <property type="term" value="P:protein secretion"/>
    <property type="evidence" value="ECO:0007669"/>
    <property type="project" value="InterPro"/>
</dbReference>
<dbReference type="EMBL" id="FMXN01000003">
    <property type="protein sequence ID" value="SDB19684.1"/>
    <property type="molecule type" value="Genomic_DNA"/>
</dbReference>
<dbReference type="InterPro" id="IPR005628">
    <property type="entry name" value="GspK"/>
</dbReference>
<evidence type="ECO:0000256" key="5">
    <source>
        <dbReference type="ARBA" id="ARBA00022519"/>
    </source>
</evidence>
<comment type="similarity">
    <text evidence="2 10">Belongs to the GSP K family.</text>
</comment>
<keyword evidence="8" id="KW-1133">Transmembrane helix</keyword>
<dbReference type="NCBIfam" id="NF037980">
    <property type="entry name" value="T2SS_GspK"/>
    <property type="match status" value="1"/>
</dbReference>
<reference evidence="14" key="1">
    <citation type="submission" date="2016-10" db="EMBL/GenBank/DDBJ databases">
        <authorList>
            <person name="Varghese N."/>
            <person name="Submissions S."/>
        </authorList>
    </citation>
    <scope>NUCLEOTIDE SEQUENCE [LARGE SCALE GENOMIC DNA]</scope>
    <source>
        <strain evidence="14">CGMCC 1.10824</strain>
    </source>
</reference>
<evidence type="ECO:0000256" key="10">
    <source>
        <dbReference type="PIRNR" id="PIRNR002786"/>
    </source>
</evidence>
<accession>A0A1G6BGG1</accession>
<dbReference type="PIRSF" id="PIRSF002786">
    <property type="entry name" value="XcpX"/>
    <property type="match status" value="1"/>
</dbReference>
<evidence type="ECO:0000256" key="9">
    <source>
        <dbReference type="ARBA" id="ARBA00023136"/>
    </source>
</evidence>
<keyword evidence="4 10" id="KW-1003">Cell membrane</keyword>
<evidence type="ECO:0000313" key="13">
    <source>
        <dbReference type="EMBL" id="SDB19684.1"/>
    </source>
</evidence>
<dbReference type="GO" id="GO:0005886">
    <property type="term" value="C:plasma membrane"/>
    <property type="evidence" value="ECO:0007669"/>
    <property type="project" value="UniProtKB-SubCell"/>
</dbReference>
<evidence type="ECO:0000259" key="11">
    <source>
        <dbReference type="Pfam" id="PF03934"/>
    </source>
</evidence>
<dbReference type="RefSeq" id="WP_176754911.1">
    <property type="nucleotide sequence ID" value="NZ_FMXN01000003.1"/>
</dbReference>
<name>A0A1G6BGG1_9GAMM</name>
<comment type="subcellular location">
    <subcellularLocation>
        <location evidence="1 10">Cell inner membrane</location>
    </subcellularLocation>
</comment>
<dbReference type="PANTHER" id="PTHR38831">
    <property type="entry name" value="TYPE II SECRETION SYSTEM PROTEIN K"/>
    <property type="match status" value="1"/>
</dbReference>
<dbReference type="Pfam" id="PF03934">
    <property type="entry name" value="T2SSK"/>
    <property type="match status" value="1"/>
</dbReference>
<keyword evidence="14" id="KW-1185">Reference proteome</keyword>
<dbReference type="PANTHER" id="PTHR38831:SF1">
    <property type="entry name" value="TYPE II SECRETION SYSTEM PROTEIN K-RELATED"/>
    <property type="match status" value="1"/>
</dbReference>
<dbReference type="InterPro" id="IPR049031">
    <property type="entry name" value="T2SSK_SAM-like_1st"/>
</dbReference>
<evidence type="ECO:0000256" key="4">
    <source>
        <dbReference type="ARBA" id="ARBA00022475"/>
    </source>
</evidence>
<dbReference type="InterPro" id="IPR045584">
    <property type="entry name" value="Pilin-like"/>
</dbReference>
<sequence length="346" mass="37802">MSPQRISNCARPQQQQGVALLMVLLVIALVTVLAVSLSGRSHHAVQRTLNLGQAEQAYWYWLSAEDIVRELVQTEIKEDDGIAHLQQLWAQQSTGAGMAFPVEGGVIQGKVKDLRSCFNLNSLAFGASEDDALLPRRKAQLRHLLLAVVTEIDAYTADVIVDSVADWLDEDSDIGGSYGSESIDYLSLPFPYQAANAWFAQVSELRLIRGVSASIYQQLRPYICVLPKDNSLRINVNTVSPDHPELLHAVTVGAMTEDDATSFLANRQHGGYDSIDAARQQGALNHAAGRELEANLGQPLDDLDVSSNYFQLNATIGVGDFKLPVESQLMITQDTTAVIYRGLGEP</sequence>
<evidence type="ECO:0000256" key="8">
    <source>
        <dbReference type="ARBA" id="ARBA00022989"/>
    </source>
</evidence>
<dbReference type="Gene3D" id="3.30.1300.30">
    <property type="entry name" value="GSPII I/J protein-like"/>
    <property type="match status" value="1"/>
</dbReference>
<dbReference type="Pfam" id="PF21687">
    <property type="entry name" value="T2SSK_1st"/>
    <property type="match status" value="1"/>
</dbReference>
<keyword evidence="7" id="KW-0653">Protein transport</keyword>
<evidence type="ECO:0000313" key="14">
    <source>
        <dbReference type="Proteomes" id="UP000199626"/>
    </source>
</evidence>
<keyword evidence="9 10" id="KW-0472">Membrane</keyword>
<protein>
    <recommendedName>
        <fullName evidence="10">Type II secretion system protein K</fullName>
    </recommendedName>
</protein>
<dbReference type="InterPro" id="IPR038072">
    <property type="entry name" value="GspK_central_sf"/>
</dbReference>
<organism evidence="13 14">
    <name type="scientific">Pseudidiomarina indica</name>
    <dbReference type="NCBI Taxonomy" id="1159017"/>
    <lineage>
        <taxon>Bacteria</taxon>
        <taxon>Pseudomonadati</taxon>
        <taxon>Pseudomonadota</taxon>
        <taxon>Gammaproteobacteria</taxon>
        <taxon>Alteromonadales</taxon>
        <taxon>Idiomarinaceae</taxon>
        <taxon>Pseudidiomarina</taxon>
    </lineage>
</organism>
<proteinExistence type="inferred from homology"/>
<dbReference type="STRING" id="1159017.SAMN02927930_00785"/>
<feature type="domain" description="T2SS protein K second SAM-like" evidence="11">
    <location>
        <begin position="234"/>
        <end position="286"/>
    </location>
</feature>
<evidence type="ECO:0000256" key="3">
    <source>
        <dbReference type="ARBA" id="ARBA00022448"/>
    </source>
</evidence>
<evidence type="ECO:0000256" key="2">
    <source>
        <dbReference type="ARBA" id="ARBA00007246"/>
    </source>
</evidence>
<evidence type="ECO:0000259" key="12">
    <source>
        <dbReference type="Pfam" id="PF21687"/>
    </source>
</evidence>